<evidence type="ECO:0008006" key="3">
    <source>
        <dbReference type="Google" id="ProtNLM"/>
    </source>
</evidence>
<feature type="compositionally biased region" description="Basic and acidic residues" evidence="1">
    <location>
        <begin position="32"/>
        <end position="48"/>
    </location>
</feature>
<feature type="compositionally biased region" description="Basic and acidic residues" evidence="1">
    <location>
        <begin position="1"/>
        <end position="19"/>
    </location>
</feature>
<proteinExistence type="predicted"/>
<accession>M8D680</accession>
<dbReference type="EnsemblPlants" id="EMT31906">
    <property type="protein sequence ID" value="EMT31906"/>
    <property type="gene ID" value="F775_43493"/>
</dbReference>
<feature type="region of interest" description="Disordered" evidence="1">
    <location>
        <begin position="30"/>
        <end position="51"/>
    </location>
</feature>
<reference evidence="2" key="1">
    <citation type="submission" date="2015-06" db="UniProtKB">
        <authorList>
            <consortium name="EnsemblPlants"/>
        </authorList>
    </citation>
    <scope>IDENTIFICATION</scope>
</reference>
<dbReference type="AlphaFoldDB" id="M8D680"/>
<evidence type="ECO:0000256" key="1">
    <source>
        <dbReference type="SAM" id="MobiDB-lite"/>
    </source>
</evidence>
<feature type="region of interest" description="Disordered" evidence="1">
    <location>
        <begin position="1"/>
        <end position="20"/>
    </location>
</feature>
<protein>
    <recommendedName>
        <fullName evidence="3">DUF1618 domain-containing protein</fullName>
    </recommendedName>
</protein>
<name>M8D680_AEGTA</name>
<organism evidence="2">
    <name type="scientific">Aegilops tauschii</name>
    <name type="common">Tausch's goatgrass</name>
    <name type="synonym">Aegilops squarrosa</name>
    <dbReference type="NCBI Taxonomy" id="37682"/>
    <lineage>
        <taxon>Eukaryota</taxon>
        <taxon>Viridiplantae</taxon>
        <taxon>Streptophyta</taxon>
        <taxon>Embryophyta</taxon>
        <taxon>Tracheophyta</taxon>
        <taxon>Spermatophyta</taxon>
        <taxon>Magnoliopsida</taxon>
        <taxon>Liliopsida</taxon>
        <taxon>Poales</taxon>
        <taxon>Poaceae</taxon>
        <taxon>BOP clade</taxon>
        <taxon>Pooideae</taxon>
        <taxon>Triticodae</taxon>
        <taxon>Triticeae</taxon>
        <taxon>Triticinae</taxon>
        <taxon>Aegilops</taxon>
    </lineage>
</organism>
<evidence type="ECO:0000313" key="2">
    <source>
        <dbReference type="EnsemblPlants" id="EMT31906"/>
    </source>
</evidence>
<dbReference type="PANTHER" id="PTHR33207">
    <property type="entry name" value="F-BOX DOMAIN CONTAINING PROTEIN-RELATED"/>
    <property type="match status" value="1"/>
</dbReference>
<sequence length="328" mass="36552">MTLAEERNRRTSTWDRRPAIQDPNLIAAHRHQQPDHSHHPPATGKKDPSFPMVHPTDPIMHRVQGQTPQTALASPRWRGIASSPRFLRRFRELHPWSPVLGLFVTHADLDQLPVFHPAAAVRSDADLAAAARGGDFLLTRLEHDPAWRLRDFRNGRLLLCRGDSLSVYDPVSVSHRHVAVPRPRNEPLPEPDYISDCLLDGHGDGEGGAPCCFRVVTVQRERDGQRMRAMEYGSCTAGWRVHPWVDVDGIGIGIDVPAKRMRRPMHAAAAGLIFWRYDLNSSLLLDTSTMAFSIVPLPVPRTRVYAIGDTDAGACCLLNIVGATMLQV</sequence>